<dbReference type="Proteomes" id="UP000070133">
    <property type="component" value="Unassembled WGS sequence"/>
</dbReference>
<name>A0A139HC62_9PEZI</name>
<dbReference type="EMBL" id="LFZN01000082">
    <property type="protein sequence ID" value="KXS99968.1"/>
    <property type="molecule type" value="Genomic_DNA"/>
</dbReference>
<comment type="caution">
    <text evidence="2">The sequence shown here is derived from an EMBL/GenBank/DDBJ whole genome shotgun (WGS) entry which is preliminary data.</text>
</comment>
<evidence type="ECO:0000313" key="2">
    <source>
        <dbReference type="EMBL" id="KXS99968.1"/>
    </source>
</evidence>
<dbReference type="STRING" id="321146.A0A139HC62"/>
<evidence type="ECO:0000313" key="3">
    <source>
        <dbReference type="Proteomes" id="UP000070133"/>
    </source>
</evidence>
<keyword evidence="3" id="KW-1185">Reference proteome</keyword>
<organism evidence="2 3">
    <name type="scientific">Pseudocercospora eumusae</name>
    <dbReference type="NCBI Taxonomy" id="321146"/>
    <lineage>
        <taxon>Eukaryota</taxon>
        <taxon>Fungi</taxon>
        <taxon>Dikarya</taxon>
        <taxon>Ascomycota</taxon>
        <taxon>Pezizomycotina</taxon>
        <taxon>Dothideomycetes</taxon>
        <taxon>Dothideomycetidae</taxon>
        <taxon>Mycosphaerellales</taxon>
        <taxon>Mycosphaerellaceae</taxon>
        <taxon>Pseudocercospora</taxon>
    </lineage>
</organism>
<evidence type="ECO:0000256" key="1">
    <source>
        <dbReference type="SAM" id="Phobius"/>
    </source>
</evidence>
<reference evidence="2 3" key="1">
    <citation type="submission" date="2015-07" db="EMBL/GenBank/DDBJ databases">
        <title>Comparative genomics of the Sigatoka disease complex on banana suggests a link between parallel evolutionary changes in Pseudocercospora fijiensis and Pseudocercospora eumusae and increased virulence on the banana host.</title>
        <authorList>
            <person name="Chang T.-C."/>
            <person name="Salvucci A."/>
            <person name="Crous P.W."/>
            <person name="Stergiopoulos I."/>
        </authorList>
    </citation>
    <scope>NUCLEOTIDE SEQUENCE [LARGE SCALE GENOMIC DNA]</scope>
    <source>
        <strain evidence="2 3">CBS 114824</strain>
    </source>
</reference>
<dbReference type="OrthoDB" id="2951834at2759"/>
<keyword evidence="1" id="KW-1133">Transmembrane helix</keyword>
<protein>
    <submittedName>
        <fullName evidence="2">Uncharacterized protein</fullName>
    </submittedName>
</protein>
<dbReference type="AlphaFoldDB" id="A0A139HC62"/>
<accession>A0A139HC62</accession>
<feature type="transmembrane region" description="Helical" evidence="1">
    <location>
        <begin position="171"/>
        <end position="192"/>
    </location>
</feature>
<gene>
    <name evidence="2" type="ORF">AC578_806</name>
</gene>
<keyword evidence="1" id="KW-0472">Membrane</keyword>
<sequence>MRRLILKASTQHAGSASRSPFLALPFDIRYLIYQHAFPAGKQIYVQASPDVLLSITNERIPIALLRTCQSINREAGEYLYNNYLFNLVGRKQDCLRHYEALQKTMERYTRADVHVDAFSNGDHSKTMAIALHAGEGKVEMLKGRQRGLKKTIRQLREEVGEDPGQGRRNYLILRGLALMMWASLIGLLAWVLGAY</sequence>
<proteinExistence type="predicted"/>
<keyword evidence="1" id="KW-0812">Transmembrane</keyword>